<dbReference type="GO" id="GO:0016810">
    <property type="term" value="F:hydrolase activity, acting on carbon-nitrogen (but not peptide) bonds"/>
    <property type="evidence" value="ECO:0007669"/>
    <property type="project" value="InterPro"/>
</dbReference>
<evidence type="ECO:0000313" key="3">
    <source>
        <dbReference type="Proteomes" id="UP000315440"/>
    </source>
</evidence>
<gene>
    <name evidence="2" type="primary">pgdA_1</name>
    <name evidence="2" type="ORF">Mal64_01100</name>
</gene>
<comment type="caution">
    <text evidence="2">The sequence shown here is derived from an EMBL/GenBank/DDBJ whole genome shotgun (WGS) entry which is preliminary data.</text>
</comment>
<dbReference type="EMBL" id="SJPQ01000001">
    <property type="protein sequence ID" value="TWT89731.1"/>
    <property type="molecule type" value="Genomic_DNA"/>
</dbReference>
<dbReference type="CDD" id="cd10941">
    <property type="entry name" value="CE4_PuuE_HpPgdA_like_2"/>
    <property type="match status" value="1"/>
</dbReference>
<protein>
    <submittedName>
        <fullName evidence="2">Peptidoglycan deacetylase</fullName>
        <ecNumber evidence="2">3.5.1.-</ecNumber>
    </submittedName>
</protein>
<feature type="domain" description="NodB homology" evidence="1">
    <location>
        <begin position="25"/>
        <end position="307"/>
    </location>
</feature>
<reference evidence="2 3" key="1">
    <citation type="submission" date="2019-02" db="EMBL/GenBank/DDBJ databases">
        <title>Deep-cultivation of Planctomycetes and their phenomic and genomic characterization uncovers novel biology.</title>
        <authorList>
            <person name="Wiegand S."/>
            <person name="Jogler M."/>
            <person name="Boedeker C."/>
            <person name="Pinto D."/>
            <person name="Vollmers J."/>
            <person name="Rivas-Marin E."/>
            <person name="Kohn T."/>
            <person name="Peeters S.H."/>
            <person name="Heuer A."/>
            <person name="Rast P."/>
            <person name="Oberbeckmann S."/>
            <person name="Bunk B."/>
            <person name="Jeske O."/>
            <person name="Meyerdierks A."/>
            <person name="Storesund J.E."/>
            <person name="Kallscheuer N."/>
            <person name="Luecker S."/>
            <person name="Lage O.M."/>
            <person name="Pohl T."/>
            <person name="Merkel B.J."/>
            <person name="Hornburger P."/>
            <person name="Mueller R.-W."/>
            <person name="Bruemmer F."/>
            <person name="Labrenz M."/>
            <person name="Spormann A.M."/>
            <person name="Op Den Camp H."/>
            <person name="Overmann J."/>
            <person name="Amann R."/>
            <person name="Jetten M.S.M."/>
            <person name="Mascher T."/>
            <person name="Medema M.H."/>
            <person name="Devos D.P."/>
            <person name="Kaster A.-K."/>
            <person name="Ovreas L."/>
            <person name="Rohde M."/>
            <person name="Galperin M.Y."/>
            <person name="Jogler C."/>
        </authorList>
    </citation>
    <scope>NUCLEOTIDE SEQUENCE [LARGE SCALE GENOMIC DNA]</scope>
    <source>
        <strain evidence="2 3">Mal64</strain>
    </source>
</reference>
<accession>A0A5C5ZSI7</accession>
<evidence type="ECO:0000313" key="2">
    <source>
        <dbReference type="EMBL" id="TWT89731.1"/>
    </source>
</evidence>
<dbReference type="Gene3D" id="3.20.20.370">
    <property type="entry name" value="Glycoside hydrolase/deacetylase"/>
    <property type="match status" value="1"/>
</dbReference>
<dbReference type="Pfam" id="PF01522">
    <property type="entry name" value="Polysacc_deac_1"/>
    <property type="match status" value="1"/>
</dbReference>
<dbReference type="AlphaFoldDB" id="A0A5C5ZSI7"/>
<name>A0A5C5ZSI7_9BACT</name>
<dbReference type="PANTHER" id="PTHR47561:SF1">
    <property type="entry name" value="POLYSACCHARIDE DEACETYLASE FAMILY PROTEIN (AFU_ORTHOLOGUE AFUA_6G05030)"/>
    <property type="match status" value="1"/>
</dbReference>
<dbReference type="NCBIfam" id="TIGR03006">
    <property type="entry name" value="pepcterm_polyde"/>
    <property type="match status" value="1"/>
</dbReference>
<dbReference type="GO" id="GO:0005975">
    <property type="term" value="P:carbohydrate metabolic process"/>
    <property type="evidence" value="ECO:0007669"/>
    <property type="project" value="InterPro"/>
</dbReference>
<dbReference type="InterPro" id="IPR002509">
    <property type="entry name" value="NODB_dom"/>
</dbReference>
<dbReference type="SUPFAM" id="SSF88713">
    <property type="entry name" value="Glycoside hydrolase/deacetylase"/>
    <property type="match status" value="1"/>
</dbReference>
<dbReference type="Proteomes" id="UP000315440">
    <property type="component" value="Unassembled WGS sequence"/>
</dbReference>
<dbReference type="PANTHER" id="PTHR47561">
    <property type="entry name" value="POLYSACCHARIDE DEACETYLASE FAMILY PROTEIN (AFU_ORTHOLOGUE AFUA_6G05030)"/>
    <property type="match status" value="1"/>
</dbReference>
<dbReference type="InterPro" id="IPR045235">
    <property type="entry name" value="PuuE_HpPgdA-like"/>
</dbReference>
<dbReference type="EC" id="3.5.1.-" evidence="2"/>
<sequence>MTLAKPILNALSFDVEEHFHVHAFKRVIRREEWDSIPSRVTPSTRRVLRLLGKRGVRATFFFLGCVAEKHPDLVREAADGGHEIASHGYGHQSVRELTQEEFRRDLQRSCEAIAAACPTAELIGYRAPSFSIDESTPWALDELRRAGFLYDSSVSAASLHDSYGVRGAQRFAHTTPSGLVEIPPSTVRLLGQTVQAVGGGYFRLAPLPLTRLAARRINREGHPVVTYLHPWEFDPEQPRVRSASRRSKFRHYANLHKTERRLAKLLDDFNFGRMDEAFKEPIAEAHLAIGDHTPAAKANATHAATTN</sequence>
<organism evidence="2 3">
    <name type="scientific">Pseudobythopirellula maris</name>
    <dbReference type="NCBI Taxonomy" id="2527991"/>
    <lineage>
        <taxon>Bacteria</taxon>
        <taxon>Pseudomonadati</taxon>
        <taxon>Planctomycetota</taxon>
        <taxon>Planctomycetia</taxon>
        <taxon>Pirellulales</taxon>
        <taxon>Lacipirellulaceae</taxon>
        <taxon>Pseudobythopirellula</taxon>
    </lineage>
</organism>
<dbReference type="InterPro" id="IPR014344">
    <property type="entry name" value="XrtA_polysacc_deacetyl"/>
</dbReference>
<dbReference type="InterPro" id="IPR022560">
    <property type="entry name" value="DUF3473"/>
</dbReference>
<proteinExistence type="predicted"/>
<dbReference type="Pfam" id="PF11959">
    <property type="entry name" value="DUF3473"/>
    <property type="match status" value="1"/>
</dbReference>
<keyword evidence="2" id="KW-0378">Hydrolase</keyword>
<dbReference type="RefSeq" id="WP_197525293.1">
    <property type="nucleotide sequence ID" value="NZ_SJPQ01000001.1"/>
</dbReference>
<keyword evidence="3" id="KW-1185">Reference proteome</keyword>
<dbReference type="InterPro" id="IPR011330">
    <property type="entry name" value="Glyco_hydro/deAcase_b/a-brl"/>
</dbReference>
<evidence type="ECO:0000259" key="1">
    <source>
        <dbReference type="PROSITE" id="PS51677"/>
    </source>
</evidence>
<dbReference type="PROSITE" id="PS51677">
    <property type="entry name" value="NODB"/>
    <property type="match status" value="1"/>
</dbReference>